<dbReference type="Gene3D" id="1.20.272.10">
    <property type="match status" value="1"/>
</dbReference>
<keyword evidence="6" id="KW-0239">DNA-directed DNA polymerase</keyword>
<dbReference type="OrthoDB" id="9770982at2"/>
<evidence type="ECO:0000313" key="10">
    <source>
        <dbReference type="EMBL" id="PLC51764.1"/>
    </source>
</evidence>
<evidence type="ECO:0000256" key="4">
    <source>
        <dbReference type="ARBA" id="ARBA00022695"/>
    </source>
</evidence>
<evidence type="ECO:0000256" key="3">
    <source>
        <dbReference type="ARBA" id="ARBA00022679"/>
    </source>
</evidence>
<dbReference type="NCBIfam" id="TIGR01128">
    <property type="entry name" value="holA"/>
    <property type="match status" value="1"/>
</dbReference>
<dbReference type="EMBL" id="PDNW01000001">
    <property type="protein sequence ID" value="PLC51764.1"/>
    <property type="molecule type" value="Genomic_DNA"/>
</dbReference>
<dbReference type="Gene3D" id="3.40.50.300">
    <property type="entry name" value="P-loop containing nucleotide triphosphate hydrolases"/>
    <property type="match status" value="1"/>
</dbReference>
<sequence>MGRRLDSDSLLSQLQKTPPAIEGLYVVSGDEQLLVIETIDGLRAAAVRAGYGERVSLIMDARSDWSAVIGATQNVSLFGDRRLVDVALPTGKPGRIGGETLVKLCAMIESGALVDTLVLVSLPRLDKATRSAKWAMGLAQAGTWVDINNVNRGELPRWIGQRLARQQQQLDTATLEWMADKVEGNLLAAFQEVQKLGLLYPAGKISAGDVERAVLNVARYDVFGLRDSMLAGNAAKAMTMLAGLRAEGEALPLVLWAVGEEVRVLARLSAAQAAGQDMQAEMRRQRIFGPREHLVRKTLGRVPPQAWPAAVQHAHDIDRLIKGLKVPGRLDDPWEELGRLALRVAISKPPPTR</sequence>
<dbReference type="InterPro" id="IPR010372">
    <property type="entry name" value="DNA_pol3_delta_N"/>
</dbReference>
<proteinExistence type="inferred from homology"/>
<organism evidence="10 11">
    <name type="scientific">Pollutimonas subterranea</name>
    <dbReference type="NCBI Taxonomy" id="2045210"/>
    <lineage>
        <taxon>Bacteria</taxon>
        <taxon>Pseudomonadati</taxon>
        <taxon>Pseudomonadota</taxon>
        <taxon>Betaproteobacteria</taxon>
        <taxon>Burkholderiales</taxon>
        <taxon>Alcaligenaceae</taxon>
        <taxon>Pollutimonas</taxon>
    </lineage>
</organism>
<dbReference type="GO" id="GO:0009360">
    <property type="term" value="C:DNA polymerase III complex"/>
    <property type="evidence" value="ECO:0007669"/>
    <property type="project" value="InterPro"/>
</dbReference>
<evidence type="ECO:0000256" key="2">
    <source>
        <dbReference type="ARBA" id="ARBA00017703"/>
    </source>
</evidence>
<dbReference type="SUPFAM" id="SSF52540">
    <property type="entry name" value="P-loop containing nucleoside triphosphate hydrolases"/>
    <property type="match status" value="1"/>
</dbReference>
<dbReference type="InterPro" id="IPR005790">
    <property type="entry name" value="DNA_polIII_delta"/>
</dbReference>
<keyword evidence="11" id="KW-1185">Reference proteome</keyword>
<accession>A0A2N4U9R8</accession>
<dbReference type="InterPro" id="IPR008921">
    <property type="entry name" value="DNA_pol3_clamp-load_cplx_C"/>
</dbReference>
<feature type="domain" description="DNA polymerase III delta N-terminal" evidence="9">
    <location>
        <begin position="25"/>
        <end position="147"/>
    </location>
</feature>
<protein>
    <recommendedName>
        <fullName evidence="2">DNA polymerase III subunit delta</fullName>
        <ecNumber evidence="1">2.7.7.7</ecNumber>
    </recommendedName>
</protein>
<name>A0A2N4U9R8_9BURK</name>
<dbReference type="GO" id="GO:0003677">
    <property type="term" value="F:DNA binding"/>
    <property type="evidence" value="ECO:0007669"/>
    <property type="project" value="InterPro"/>
</dbReference>
<reference evidence="10 11" key="1">
    <citation type="submission" date="2017-10" db="EMBL/GenBank/DDBJ databases">
        <title>Two draft genome sequences of Pusillimonas sp. strains isolated from a nitrate- and radionuclide-contaminated groundwater in Russia.</title>
        <authorList>
            <person name="Grouzdev D.S."/>
            <person name="Tourova T.P."/>
            <person name="Goeva M.A."/>
            <person name="Babich T.L."/>
            <person name="Sokolova D.S."/>
            <person name="Abdullin R."/>
            <person name="Poltaraus A.B."/>
            <person name="Toshchakov S.V."/>
            <person name="Nazina T.N."/>
        </authorList>
    </citation>
    <scope>NUCLEOTIDE SEQUENCE [LARGE SCALE GENOMIC DNA]</scope>
    <source>
        <strain evidence="10 11">JR1/69-3-13</strain>
    </source>
</reference>
<dbReference type="PANTHER" id="PTHR34388:SF1">
    <property type="entry name" value="DNA POLYMERASE III SUBUNIT DELTA"/>
    <property type="match status" value="1"/>
</dbReference>
<evidence type="ECO:0000256" key="7">
    <source>
        <dbReference type="ARBA" id="ARBA00034754"/>
    </source>
</evidence>
<evidence type="ECO:0000313" key="11">
    <source>
        <dbReference type="Proteomes" id="UP000234190"/>
    </source>
</evidence>
<gene>
    <name evidence="10" type="ORF">CR159_01700</name>
</gene>
<evidence type="ECO:0000259" key="9">
    <source>
        <dbReference type="Pfam" id="PF06144"/>
    </source>
</evidence>
<keyword evidence="5" id="KW-0235">DNA replication</keyword>
<comment type="caution">
    <text evidence="10">The sequence shown here is derived from an EMBL/GenBank/DDBJ whole genome shotgun (WGS) entry which is preliminary data.</text>
</comment>
<evidence type="ECO:0000256" key="1">
    <source>
        <dbReference type="ARBA" id="ARBA00012417"/>
    </source>
</evidence>
<dbReference type="GO" id="GO:0006261">
    <property type="term" value="P:DNA-templated DNA replication"/>
    <property type="evidence" value="ECO:0007669"/>
    <property type="project" value="TreeGrafter"/>
</dbReference>
<comment type="catalytic activity">
    <reaction evidence="8">
        <text>DNA(n) + a 2'-deoxyribonucleoside 5'-triphosphate = DNA(n+1) + diphosphate</text>
        <dbReference type="Rhea" id="RHEA:22508"/>
        <dbReference type="Rhea" id="RHEA-COMP:17339"/>
        <dbReference type="Rhea" id="RHEA-COMP:17340"/>
        <dbReference type="ChEBI" id="CHEBI:33019"/>
        <dbReference type="ChEBI" id="CHEBI:61560"/>
        <dbReference type="ChEBI" id="CHEBI:173112"/>
        <dbReference type="EC" id="2.7.7.7"/>
    </reaction>
</comment>
<dbReference type="Proteomes" id="UP000234190">
    <property type="component" value="Unassembled WGS sequence"/>
</dbReference>
<evidence type="ECO:0000256" key="6">
    <source>
        <dbReference type="ARBA" id="ARBA00022932"/>
    </source>
</evidence>
<keyword evidence="3" id="KW-0808">Transferase</keyword>
<dbReference type="Gene3D" id="1.10.8.60">
    <property type="match status" value="1"/>
</dbReference>
<evidence type="ECO:0000256" key="8">
    <source>
        <dbReference type="ARBA" id="ARBA00049244"/>
    </source>
</evidence>
<dbReference type="AlphaFoldDB" id="A0A2N4U9R8"/>
<dbReference type="Pfam" id="PF06144">
    <property type="entry name" value="DNA_pol3_delta"/>
    <property type="match status" value="1"/>
</dbReference>
<dbReference type="GO" id="GO:0003887">
    <property type="term" value="F:DNA-directed DNA polymerase activity"/>
    <property type="evidence" value="ECO:0007669"/>
    <property type="project" value="UniProtKB-KW"/>
</dbReference>
<dbReference type="RefSeq" id="WP_102072252.1">
    <property type="nucleotide sequence ID" value="NZ_PDNW01000001.1"/>
</dbReference>
<evidence type="ECO:0000256" key="5">
    <source>
        <dbReference type="ARBA" id="ARBA00022705"/>
    </source>
</evidence>
<dbReference type="PANTHER" id="PTHR34388">
    <property type="entry name" value="DNA POLYMERASE III SUBUNIT DELTA"/>
    <property type="match status" value="1"/>
</dbReference>
<dbReference type="EC" id="2.7.7.7" evidence="1"/>
<dbReference type="SUPFAM" id="SSF48019">
    <property type="entry name" value="post-AAA+ oligomerization domain-like"/>
    <property type="match status" value="1"/>
</dbReference>
<dbReference type="CDD" id="cd18138">
    <property type="entry name" value="HLD_clamp_pol_III_delta"/>
    <property type="match status" value="1"/>
</dbReference>
<keyword evidence="4" id="KW-0548">Nucleotidyltransferase</keyword>
<comment type="similarity">
    <text evidence="7">Belongs to the DNA polymerase HolA subunit family.</text>
</comment>
<dbReference type="InterPro" id="IPR027417">
    <property type="entry name" value="P-loop_NTPase"/>
</dbReference>